<evidence type="ECO:0000259" key="3">
    <source>
        <dbReference type="PROSITE" id="PS50977"/>
    </source>
</evidence>
<dbReference type="EMBL" id="UPHQ01000121">
    <property type="protein sequence ID" value="VBA39523.1"/>
    <property type="molecule type" value="Genomic_DNA"/>
</dbReference>
<dbReference type="SUPFAM" id="SSF46689">
    <property type="entry name" value="Homeodomain-like"/>
    <property type="match status" value="1"/>
</dbReference>
<dbReference type="PROSITE" id="PS50977">
    <property type="entry name" value="HTH_TETR_2"/>
    <property type="match status" value="1"/>
</dbReference>
<dbReference type="GO" id="GO:0003677">
    <property type="term" value="F:DNA binding"/>
    <property type="evidence" value="ECO:0007669"/>
    <property type="project" value="UniProtKB-UniRule"/>
</dbReference>
<evidence type="ECO:0000313" key="4">
    <source>
        <dbReference type="EMBL" id="VBA39523.1"/>
    </source>
</evidence>
<dbReference type="Gene3D" id="1.10.357.10">
    <property type="entry name" value="Tetracycline Repressor, domain 2"/>
    <property type="match status" value="1"/>
</dbReference>
<evidence type="ECO:0000256" key="2">
    <source>
        <dbReference type="PROSITE-ProRule" id="PRU00335"/>
    </source>
</evidence>
<proteinExistence type="predicted"/>
<dbReference type="InterPro" id="IPR001647">
    <property type="entry name" value="HTH_TetR"/>
</dbReference>
<organism evidence="4 5">
    <name type="scientific">Mycobacterium innocens</name>
    <dbReference type="NCBI Taxonomy" id="2341083"/>
    <lineage>
        <taxon>Bacteria</taxon>
        <taxon>Bacillati</taxon>
        <taxon>Actinomycetota</taxon>
        <taxon>Actinomycetes</taxon>
        <taxon>Mycobacteriales</taxon>
        <taxon>Mycobacteriaceae</taxon>
        <taxon>Mycobacterium</taxon>
    </lineage>
</organism>
<accession>A0A498Q4E0</accession>
<feature type="DNA-binding region" description="H-T-H motif" evidence="2">
    <location>
        <begin position="64"/>
        <end position="83"/>
    </location>
</feature>
<evidence type="ECO:0000256" key="1">
    <source>
        <dbReference type="ARBA" id="ARBA00023125"/>
    </source>
</evidence>
<evidence type="ECO:0000313" key="5">
    <source>
        <dbReference type="Proteomes" id="UP000267289"/>
    </source>
</evidence>
<reference evidence="4 5" key="1">
    <citation type="submission" date="2018-09" db="EMBL/GenBank/DDBJ databases">
        <authorList>
            <person name="Tagini F."/>
        </authorList>
    </citation>
    <scope>NUCLEOTIDE SEQUENCE [LARGE SCALE GENOMIC DNA]</scope>
    <source>
        <strain evidence="4 5">MK13</strain>
    </source>
</reference>
<sequence length="213" mass="23482">MARKAVTFVSLYGNGSLTISGERTRHHVPVDDWLLGGDRREAAAERIYEAATDLIARDGLNALDIDKLATRVHCSRATIYRYVGGKTEIRNAVVRRTAHRIVDSVRAAVEPLRGVERLVTAIMLTIKQIRSDPLCQLMVGSIRGGTRQVAWLAESPLTAQFATDLAGLAVGDPQAAKWVVRVVLSLVYWPGEDEEAERRLVLDFVAPAFAQHN</sequence>
<name>A0A498Q4E0_9MYCO</name>
<dbReference type="Pfam" id="PF00440">
    <property type="entry name" value="TetR_N"/>
    <property type="match status" value="1"/>
</dbReference>
<keyword evidence="5" id="KW-1185">Reference proteome</keyword>
<dbReference type="InterPro" id="IPR009057">
    <property type="entry name" value="Homeodomain-like_sf"/>
</dbReference>
<gene>
    <name evidence="4" type="ORF">LAUMK13_02620</name>
</gene>
<feature type="domain" description="HTH tetR-type" evidence="3">
    <location>
        <begin position="41"/>
        <end position="101"/>
    </location>
</feature>
<dbReference type="AlphaFoldDB" id="A0A498Q4E0"/>
<protein>
    <submittedName>
        <fullName evidence="4">Putative HTH-type transcriptional regulator</fullName>
    </submittedName>
</protein>
<dbReference type="Proteomes" id="UP000267289">
    <property type="component" value="Unassembled WGS sequence"/>
</dbReference>
<keyword evidence="1 2" id="KW-0238">DNA-binding</keyword>